<accession>A0A0V0SMS3</accession>
<organism evidence="1 2">
    <name type="scientific">Trichinella nelsoni</name>
    <dbReference type="NCBI Taxonomy" id="6336"/>
    <lineage>
        <taxon>Eukaryota</taxon>
        <taxon>Metazoa</taxon>
        <taxon>Ecdysozoa</taxon>
        <taxon>Nematoda</taxon>
        <taxon>Enoplea</taxon>
        <taxon>Dorylaimia</taxon>
        <taxon>Trichinellida</taxon>
        <taxon>Trichinellidae</taxon>
        <taxon>Trichinella</taxon>
    </lineage>
</organism>
<proteinExistence type="predicted"/>
<keyword evidence="2" id="KW-1185">Reference proteome</keyword>
<evidence type="ECO:0000313" key="1">
    <source>
        <dbReference type="EMBL" id="KRX28271.1"/>
    </source>
</evidence>
<dbReference type="OrthoDB" id="5914221at2759"/>
<dbReference type="AlphaFoldDB" id="A0A0V0SMS3"/>
<comment type="caution">
    <text evidence="1">The sequence shown here is derived from an EMBL/GenBank/DDBJ whole genome shotgun (WGS) entry which is preliminary data.</text>
</comment>
<protein>
    <submittedName>
        <fullName evidence="1">Uncharacterized protein</fullName>
    </submittedName>
</protein>
<name>A0A0V0SMS3_9BILA</name>
<sequence>MAPYYYDRLTNYLSESQPVKLYDSVIRRSFSSTQDLVSRYNPHSSLSVYYPESKSLLRRSRSVDYISTNPFYPVTHAISDYPMRRYDLYVPGTWSYPIWKYLYEPTSYYSTPLHTRYYEDYRSRFRYPLSTYYLAGELDYYCRDLNRTLNRYDYLRYRYHTLYPTYRFYYGTGLHSLRHYVGYRSYPNYYTIYTYWY</sequence>
<gene>
    <name evidence="1" type="ORF">T07_14163</name>
</gene>
<dbReference type="EMBL" id="JYDL01000001">
    <property type="protein sequence ID" value="KRX28271.1"/>
    <property type="molecule type" value="Genomic_DNA"/>
</dbReference>
<evidence type="ECO:0000313" key="2">
    <source>
        <dbReference type="Proteomes" id="UP000054630"/>
    </source>
</evidence>
<reference evidence="1 2" key="1">
    <citation type="submission" date="2015-01" db="EMBL/GenBank/DDBJ databases">
        <title>Evolution of Trichinella species and genotypes.</title>
        <authorList>
            <person name="Korhonen P.K."/>
            <person name="Edoardo P."/>
            <person name="Giuseppe L.R."/>
            <person name="Gasser R.B."/>
        </authorList>
    </citation>
    <scope>NUCLEOTIDE SEQUENCE [LARGE SCALE GENOMIC DNA]</scope>
    <source>
        <strain evidence="1">ISS37</strain>
    </source>
</reference>
<dbReference type="Proteomes" id="UP000054630">
    <property type="component" value="Unassembled WGS sequence"/>
</dbReference>